<accession>A0A7W3XUG8</accession>
<sequence>MQTKLKWDPKVLEPVFKELYGLAMDGKKDFIPLFYNVATSVKDTESYNGAGGEGLLEEWGYSNNQVAYEDVEELWQKYIKNRKFSLGRIIERDFVDDLKLTEIKRRITSLADAVYKTQQLQAVEFLNNGFVTQGANWRGRLDSYAGPDGKALFASDHPLSPTNSSDTQSNLGNKPLTLDSWDETAVAMQEWADDRGNPMAVIPDTLIVAPYNARPAFKIAGLPDADLPKYEPGSNNFDANMYMGNIKVIVNPFISPTNRKNWYAADSSRMKDLNIWQNRRKIENGSITDFDTEVSKFKAIGRWAYGFLNYSFIYGHKVTD</sequence>
<comment type="caution">
    <text evidence="3">The sequence shown here is derived from an EMBL/GenBank/DDBJ whole genome shotgun (WGS) entry which is preliminary data.</text>
</comment>
<feature type="domain" description="Bacteriophage Mu GpT" evidence="2">
    <location>
        <begin position="73"/>
        <end position="173"/>
    </location>
</feature>
<evidence type="ECO:0000259" key="2">
    <source>
        <dbReference type="Pfam" id="PF10124"/>
    </source>
</evidence>
<evidence type="ECO:0000313" key="3">
    <source>
        <dbReference type="EMBL" id="MBA9088638.1"/>
    </source>
</evidence>
<dbReference type="InterPro" id="IPR018774">
    <property type="entry name" value="Phage_Mu_GpT"/>
</dbReference>
<dbReference type="EMBL" id="JACJIP010000060">
    <property type="protein sequence ID" value="MBA9088638.1"/>
    <property type="molecule type" value="Genomic_DNA"/>
</dbReference>
<dbReference type="Pfam" id="PF10124">
    <property type="entry name" value="Mu-like_gpT"/>
    <property type="match status" value="1"/>
</dbReference>
<dbReference type="AlphaFoldDB" id="A0A7W3XUG8"/>
<feature type="region of interest" description="Disordered" evidence="1">
    <location>
        <begin position="155"/>
        <end position="174"/>
    </location>
</feature>
<dbReference type="Proteomes" id="UP000567067">
    <property type="component" value="Unassembled WGS sequence"/>
</dbReference>
<name>A0A7W3XUG8_9BACL</name>
<proteinExistence type="predicted"/>
<feature type="compositionally biased region" description="Polar residues" evidence="1">
    <location>
        <begin position="160"/>
        <end position="172"/>
    </location>
</feature>
<evidence type="ECO:0000256" key="1">
    <source>
        <dbReference type="SAM" id="MobiDB-lite"/>
    </source>
</evidence>
<gene>
    <name evidence="3" type="ORF">FHR92_005156</name>
</gene>
<protein>
    <recommendedName>
        <fullName evidence="2">Bacteriophage Mu GpT domain-containing protein</fullName>
    </recommendedName>
</protein>
<organism evidence="3 4">
    <name type="scientific">Fontibacillus solani</name>
    <dbReference type="NCBI Taxonomy" id="1572857"/>
    <lineage>
        <taxon>Bacteria</taxon>
        <taxon>Bacillati</taxon>
        <taxon>Bacillota</taxon>
        <taxon>Bacilli</taxon>
        <taxon>Bacillales</taxon>
        <taxon>Paenibacillaceae</taxon>
        <taxon>Fontibacillus</taxon>
    </lineage>
</organism>
<evidence type="ECO:0000313" key="4">
    <source>
        <dbReference type="Proteomes" id="UP000567067"/>
    </source>
</evidence>
<dbReference type="RefSeq" id="WP_182540363.1">
    <property type="nucleotide sequence ID" value="NZ_JACJIP010000060.1"/>
</dbReference>
<reference evidence="3 4" key="1">
    <citation type="submission" date="2020-08" db="EMBL/GenBank/DDBJ databases">
        <title>Genomic Encyclopedia of Type Strains, Phase III (KMG-III): the genomes of soil and plant-associated and newly described type strains.</title>
        <authorList>
            <person name="Whitman W."/>
        </authorList>
    </citation>
    <scope>NUCLEOTIDE SEQUENCE [LARGE SCALE GENOMIC DNA]</scope>
    <source>
        <strain evidence="3 4">CECT 8693</strain>
    </source>
</reference>
<keyword evidence="4" id="KW-1185">Reference proteome</keyword>